<gene>
    <name evidence="4" type="ORF">CYQ77_12490</name>
</gene>
<evidence type="ECO:0000259" key="3">
    <source>
        <dbReference type="Pfam" id="PF05043"/>
    </source>
</evidence>
<reference evidence="4 5" key="1">
    <citation type="submission" date="2017-12" db="EMBL/GenBank/DDBJ databases">
        <title>A pool of 800 enterococci isolated from chicken carcass rinse samples from New Zealand.</title>
        <authorList>
            <person name="Zhang J."/>
            <person name="Rogers L."/>
            <person name="Midwinter A."/>
            <person name="French N."/>
        </authorList>
    </citation>
    <scope>NUCLEOTIDE SEQUENCE [LARGE SCALE GENOMIC DNA]</scope>
    <source>
        <strain evidence="4 5">EN697</strain>
    </source>
</reference>
<dbReference type="EMBL" id="PJVH01000062">
    <property type="protein sequence ID" value="RXU84702.1"/>
    <property type="molecule type" value="Genomic_DNA"/>
</dbReference>
<comment type="caution">
    <text evidence="4">The sequence shown here is derived from an EMBL/GenBank/DDBJ whole genome shotgun (WGS) entry which is preliminary data.</text>
</comment>
<dbReference type="InterPro" id="IPR036388">
    <property type="entry name" value="WH-like_DNA-bd_sf"/>
</dbReference>
<evidence type="ECO:0000256" key="2">
    <source>
        <dbReference type="ARBA" id="ARBA00023163"/>
    </source>
</evidence>
<dbReference type="Pfam" id="PF05043">
    <property type="entry name" value="Mga"/>
    <property type="match status" value="1"/>
</dbReference>
<evidence type="ECO:0000313" key="5">
    <source>
        <dbReference type="Proteomes" id="UP000289562"/>
    </source>
</evidence>
<sequence length="490" mass="57956">MKIEALLERKEQLQILILRNLVLQGGTASINGLREHVQLSKASFDQYLEDIELIGRMMEKKVEVQRNEYQALLVLDEDVSLEKILLFLLQESLKFKMLVYLLEHQQVSIVRLATAFNISESSVFRKIKELNQLLEEFGLQIKNGQLYGEELQIRYFYYELFQYIPEDQRPLFLQNTPEKRPFILGLDRVLETTFTASAEAQIACWLGITKKRLLNEKSTYATLKEKKLLYQSDRLYQAIDPIIVMHLSRTAAELNVYETMMFYSFFVSFSIVDEEIFYQYDLTRSKKLPTAVLDTYIRETMLWHYRPRRLKIKEEKAVGYQISQINNEWFFFVGKIEVYERDRLLEQQQKMLGHSLTQLLAKLQETAVQQLPRKRAEDSELSYLMIQYANVLLMIDFYIAKPVVIGIDLESLPIYRIAFQQYLIRELRGIGGIEIGSYEEGKEYDLVITFCQRNKKQCEYYLSEFASPYDIIRLKRRIETLKKSQVHNPV</sequence>
<feature type="domain" description="Mga helix-turn-helix" evidence="3">
    <location>
        <begin position="78"/>
        <end position="161"/>
    </location>
</feature>
<accession>A0AB37VSJ4</accession>
<dbReference type="RefSeq" id="WP_129160238.1">
    <property type="nucleotide sequence ID" value="NZ_PJVH01000062.1"/>
</dbReference>
<keyword evidence="1" id="KW-0805">Transcription regulation</keyword>
<dbReference type="InterPro" id="IPR050661">
    <property type="entry name" value="BglG_antiterminators"/>
</dbReference>
<organism evidence="4 5">
    <name type="scientific">Enterococcus faecium</name>
    <name type="common">Streptococcus faecium</name>
    <dbReference type="NCBI Taxonomy" id="1352"/>
    <lineage>
        <taxon>Bacteria</taxon>
        <taxon>Bacillati</taxon>
        <taxon>Bacillota</taxon>
        <taxon>Bacilli</taxon>
        <taxon>Lactobacillales</taxon>
        <taxon>Enterococcaceae</taxon>
        <taxon>Enterococcus</taxon>
    </lineage>
</organism>
<dbReference type="Proteomes" id="UP000289562">
    <property type="component" value="Unassembled WGS sequence"/>
</dbReference>
<dbReference type="PANTHER" id="PTHR30185">
    <property type="entry name" value="CRYPTIC BETA-GLUCOSIDE BGL OPERON ANTITERMINATOR"/>
    <property type="match status" value="1"/>
</dbReference>
<evidence type="ECO:0000256" key="1">
    <source>
        <dbReference type="ARBA" id="ARBA00023015"/>
    </source>
</evidence>
<protein>
    <submittedName>
        <fullName evidence="4">Transcriptional regulator</fullName>
    </submittedName>
</protein>
<dbReference type="PANTHER" id="PTHR30185:SF18">
    <property type="entry name" value="TRANSCRIPTIONAL REGULATOR MTLR"/>
    <property type="match status" value="1"/>
</dbReference>
<dbReference type="Gene3D" id="1.10.10.10">
    <property type="entry name" value="Winged helix-like DNA-binding domain superfamily/Winged helix DNA-binding domain"/>
    <property type="match status" value="1"/>
</dbReference>
<keyword evidence="2" id="KW-0804">Transcription</keyword>
<name>A0AB37VSJ4_ENTFC</name>
<dbReference type="InterPro" id="IPR007737">
    <property type="entry name" value="Mga_HTH"/>
</dbReference>
<dbReference type="AlphaFoldDB" id="A0AB37VSJ4"/>
<evidence type="ECO:0000313" key="4">
    <source>
        <dbReference type="EMBL" id="RXU84702.1"/>
    </source>
</evidence>
<proteinExistence type="predicted"/>